<feature type="region of interest" description="Disordered" evidence="1">
    <location>
        <begin position="1"/>
        <end position="412"/>
    </location>
</feature>
<evidence type="ECO:0000313" key="3">
    <source>
        <dbReference type="Proteomes" id="UP000264820"/>
    </source>
</evidence>
<proteinExistence type="predicted"/>
<reference evidence="2" key="2">
    <citation type="submission" date="2025-09" db="UniProtKB">
        <authorList>
            <consortium name="Ensembl"/>
        </authorList>
    </citation>
    <scope>IDENTIFICATION</scope>
</reference>
<feature type="compositionally biased region" description="Low complexity" evidence="1">
    <location>
        <begin position="175"/>
        <end position="184"/>
    </location>
</feature>
<accession>A0A3Q3E1K4</accession>
<protein>
    <submittedName>
        <fullName evidence="2">WAS/WASL interacting protein family member 1</fullName>
    </submittedName>
</protein>
<evidence type="ECO:0000256" key="1">
    <source>
        <dbReference type="SAM" id="MobiDB-lite"/>
    </source>
</evidence>
<feature type="compositionally biased region" description="Pro residues" evidence="1">
    <location>
        <begin position="211"/>
        <end position="227"/>
    </location>
</feature>
<dbReference type="Ensembl" id="ENSHCOT00000026835.1">
    <property type="protein sequence ID" value="ENSHCOP00000025186.1"/>
    <property type="gene ID" value="ENSHCOG00000015156.1"/>
</dbReference>
<dbReference type="AlphaFoldDB" id="A0A3Q3E1K4"/>
<dbReference type="STRING" id="109280.ENSHCOP00000025186"/>
<dbReference type="Proteomes" id="UP000264820">
    <property type="component" value="Unplaced"/>
</dbReference>
<feature type="compositionally biased region" description="Basic and acidic residues" evidence="1">
    <location>
        <begin position="390"/>
        <end position="403"/>
    </location>
</feature>
<organism evidence="2 3">
    <name type="scientific">Hippocampus comes</name>
    <name type="common">Tiger tail seahorse</name>
    <dbReference type="NCBI Taxonomy" id="109280"/>
    <lineage>
        <taxon>Eukaryota</taxon>
        <taxon>Metazoa</taxon>
        <taxon>Chordata</taxon>
        <taxon>Craniata</taxon>
        <taxon>Vertebrata</taxon>
        <taxon>Euteleostomi</taxon>
        <taxon>Actinopterygii</taxon>
        <taxon>Neopterygii</taxon>
        <taxon>Teleostei</taxon>
        <taxon>Neoteleostei</taxon>
        <taxon>Acanthomorphata</taxon>
        <taxon>Syngnathiaria</taxon>
        <taxon>Syngnathiformes</taxon>
        <taxon>Syngnathoidei</taxon>
        <taxon>Syngnathidae</taxon>
        <taxon>Hippocampus</taxon>
    </lineage>
</organism>
<dbReference type="OMA" id="NAFGHSQ"/>
<feature type="compositionally biased region" description="Low complexity" evidence="1">
    <location>
        <begin position="25"/>
        <end position="34"/>
    </location>
</feature>
<dbReference type="GeneTree" id="ENSGT00910000144296"/>
<evidence type="ECO:0000313" key="2">
    <source>
        <dbReference type="Ensembl" id="ENSHCOP00000025186.1"/>
    </source>
</evidence>
<feature type="compositionally biased region" description="Basic and acidic residues" evidence="1">
    <location>
        <begin position="355"/>
        <end position="364"/>
    </location>
</feature>
<feature type="compositionally biased region" description="Pro residues" evidence="1">
    <location>
        <begin position="76"/>
        <end position="85"/>
    </location>
</feature>
<keyword evidence="3" id="KW-1185">Reference proteome</keyword>
<feature type="compositionally biased region" description="Low complexity" evidence="1">
    <location>
        <begin position="289"/>
        <end position="315"/>
    </location>
</feature>
<sequence>MPKLRSAANRDSNDSGPNRGPALPPSRFGGSPSPFGGGHVTGPPKLPGGPSGVRGGVPDLPKNRTNLSSRQDTPGGVPPPIPNTPRPNQNFSPRGGPHPPSLPTGPRSSPSSGPPPPSLPPGRHGPLPPPPGGSSRPSASSPPPPPTNSRPPLPPTPGGRPPLPDDRPPPPPAPIGGHRPSMPRDMPPPPPPAVNSKPPSSISSRSGGGAPPLPPGRPGPPPLPPTPAVGEDHCTPRLPQRNTSLSTCGSSPHLRSGPLPPPPNERPPSFGRNQSSGRTGPLPPPPPSGRSVGGVSMRSSPAHSPIGRSGSDNSRGGPGGRPPLPPDRPGTGGGGAPPPPPPPMGNGFQNSHHNQIHDDWEGRFTFHPVSDLPPPEPYQHFHKTYPSKISKNEGRGSGKKERGAPPLPPIPR</sequence>
<feature type="compositionally biased region" description="Polar residues" evidence="1">
    <location>
        <begin position="63"/>
        <end position="72"/>
    </location>
</feature>
<feature type="compositionally biased region" description="Low complexity" evidence="1">
    <location>
        <begin position="194"/>
        <end position="205"/>
    </location>
</feature>
<name>A0A3Q3E1K4_HIPCM</name>
<reference evidence="2" key="1">
    <citation type="submission" date="2025-08" db="UniProtKB">
        <authorList>
            <consortium name="Ensembl"/>
        </authorList>
    </citation>
    <scope>IDENTIFICATION</scope>
</reference>
<dbReference type="PRINTS" id="PR01217">
    <property type="entry name" value="PRICHEXTENSN"/>
</dbReference>
<feature type="compositionally biased region" description="Pro residues" evidence="1">
    <location>
        <begin position="140"/>
        <end position="162"/>
    </location>
</feature>